<gene>
    <name evidence="1" type="primary">panZ</name>
    <name evidence="3" type="ORF">PRCB_24830</name>
</gene>
<organism evidence="3 4">
    <name type="scientific">Pantoea rodasii</name>
    <dbReference type="NCBI Taxonomy" id="1076549"/>
    <lineage>
        <taxon>Bacteria</taxon>
        <taxon>Pseudomonadati</taxon>
        <taxon>Pseudomonadota</taxon>
        <taxon>Gammaproteobacteria</taxon>
        <taxon>Enterobacterales</taxon>
        <taxon>Erwiniaceae</taxon>
        <taxon>Pantoea</taxon>
    </lineage>
</organism>
<dbReference type="Gene3D" id="3.40.630.30">
    <property type="match status" value="1"/>
</dbReference>
<dbReference type="GO" id="GO:0031638">
    <property type="term" value="P:zymogen activation"/>
    <property type="evidence" value="ECO:0007669"/>
    <property type="project" value="InterPro"/>
</dbReference>
<dbReference type="RefSeq" id="WP_100704249.1">
    <property type="nucleotide sequence ID" value="NZ_PIQI01000031.1"/>
</dbReference>
<dbReference type="NCBIfam" id="NF033213">
    <property type="entry name" value="matur_PanM"/>
    <property type="match status" value="1"/>
</dbReference>
<comment type="function">
    <text evidence="1">Controls both the activation and catalytic activity of PanD in a coenzyme A (CoA)-dependent fashion.</text>
</comment>
<evidence type="ECO:0000313" key="3">
    <source>
        <dbReference type="EMBL" id="PJZ02389.1"/>
    </source>
</evidence>
<dbReference type="Pfam" id="PF12568">
    <property type="entry name" value="PanZ"/>
    <property type="match status" value="1"/>
</dbReference>
<evidence type="ECO:0000256" key="1">
    <source>
        <dbReference type="HAMAP-Rule" id="MF_02018"/>
    </source>
</evidence>
<dbReference type="InterPro" id="IPR016181">
    <property type="entry name" value="Acyl_CoA_acyltransferase"/>
</dbReference>
<dbReference type="InterPro" id="IPR032900">
    <property type="entry name" value="PanZ"/>
</dbReference>
<keyword evidence="1" id="KW-0566">Pantothenate biosynthesis</keyword>
<protein>
    <recommendedName>
        <fullName evidence="1">PanD regulatory factor</fullName>
    </recommendedName>
</protein>
<dbReference type="GO" id="GO:0016747">
    <property type="term" value="F:acyltransferase activity, transferring groups other than amino-acyl groups"/>
    <property type="evidence" value="ECO:0007669"/>
    <property type="project" value="InterPro"/>
</dbReference>
<dbReference type="HAMAP" id="MF_02018">
    <property type="entry name" value="PanZ_PanM"/>
    <property type="match status" value="1"/>
</dbReference>
<feature type="domain" description="N-acetyltransferase" evidence="2">
    <location>
        <begin position="3"/>
        <end position="138"/>
    </location>
</feature>
<reference evidence="3 4" key="1">
    <citation type="submission" date="2017-11" db="EMBL/GenBank/DDBJ databases">
        <title>The genome sequence of Pantoea rodasii DSM 26611.</title>
        <authorList>
            <person name="Gao J."/>
            <person name="Mao X."/>
            <person name="Sun J."/>
        </authorList>
    </citation>
    <scope>NUCLEOTIDE SEQUENCE [LARGE SCALE GENOMIC DNA]</scope>
    <source>
        <strain evidence="3 4">DSM 26611</strain>
    </source>
</reference>
<comment type="caution">
    <text evidence="3">The sequence shown here is derived from an EMBL/GenBank/DDBJ whole genome shotgun (WGS) entry which is preliminary data.</text>
</comment>
<dbReference type="GO" id="GO:0015940">
    <property type="term" value="P:pantothenate biosynthetic process"/>
    <property type="evidence" value="ECO:0007669"/>
    <property type="project" value="UniProtKB-UniRule"/>
</dbReference>
<comment type="similarity">
    <text evidence="1">Belongs to the PanZ/PanM family.</text>
</comment>
<dbReference type="InterPro" id="IPR040448">
    <property type="entry name" value="PanZ_GNAT"/>
</dbReference>
<comment type="subunit">
    <text evidence="1">Interacts with PanD in the presence of CoA.</text>
</comment>
<keyword evidence="4" id="KW-1185">Reference proteome</keyword>
<dbReference type="EMBL" id="PIQI01000031">
    <property type="protein sequence ID" value="PJZ02389.1"/>
    <property type="molecule type" value="Genomic_DNA"/>
</dbReference>
<dbReference type="AlphaFoldDB" id="A0A2M9W4H9"/>
<feature type="binding site" evidence="1">
    <location>
        <begin position="68"/>
        <end position="70"/>
    </location>
    <ligand>
        <name>CoA</name>
        <dbReference type="ChEBI" id="CHEBI:57287"/>
    </ligand>
</feature>
<accession>A0A2M9W4H9</accession>
<evidence type="ECO:0000313" key="4">
    <source>
        <dbReference type="Proteomes" id="UP000232062"/>
    </source>
</evidence>
<dbReference type="InterPro" id="IPR000182">
    <property type="entry name" value="GNAT_dom"/>
</dbReference>
<proteinExistence type="inferred from homology"/>
<feature type="binding site" evidence="1">
    <location>
        <begin position="74"/>
        <end position="81"/>
    </location>
    <ligand>
        <name>CoA</name>
        <dbReference type="ChEBI" id="CHEBI:57287"/>
    </ligand>
</feature>
<dbReference type="Proteomes" id="UP000232062">
    <property type="component" value="Unassembled WGS sequence"/>
</dbReference>
<name>A0A2M9W4H9_9GAMM</name>
<sequence>MKLTIQRITALTPQDRLDLAKVWPQIDISQLEAGLSETHRVYAARFNDRLLAALQLEIRGTLGKIYHLNVREVTRRRGVGQYLLEDTMVQNSALADWWMADDGEDDQNVRAAFMQACGFRAQADGWVRSGAIYRAGLQRRCC</sequence>
<dbReference type="SUPFAM" id="SSF55729">
    <property type="entry name" value="Acyl-CoA N-acyltransferases (Nat)"/>
    <property type="match status" value="1"/>
</dbReference>
<dbReference type="OrthoDB" id="5736859at2"/>
<evidence type="ECO:0000259" key="2">
    <source>
        <dbReference type="PROSITE" id="PS51186"/>
    </source>
</evidence>
<dbReference type="PROSITE" id="PS51186">
    <property type="entry name" value="GNAT"/>
    <property type="match status" value="1"/>
</dbReference>